<reference evidence="1" key="1">
    <citation type="submission" date="2022-11" db="EMBL/GenBank/DDBJ databases">
        <title>Chromosome-level genome of Pogonophryne albipinna.</title>
        <authorList>
            <person name="Jo E."/>
        </authorList>
    </citation>
    <scope>NUCLEOTIDE SEQUENCE</scope>
    <source>
        <strain evidence="1">SGF0006</strain>
        <tissue evidence="1">Muscle</tissue>
    </source>
</reference>
<sequence>MWSPLCCPERTEENRLSVVQGRMIRGQSVLCSEASPSPSRCIYLRSVSLFVQSKDRELNVVRDSNSTGGVGGWEQRGGDRLRAPLCSPSLLRSLSQDQSVWSSQEIHMFVQMAQLAREQGERGETGKRGEKGGRIENRSAAWRSQHHRMSLQQLPRAAKPQNAVRTLSVSKLSLNSVHGVFRQVRRGLFARFAFDGASSVLVYGKQTQAKFSSDKKSVWKSLGFAVRAAAE</sequence>
<organism evidence="1 2">
    <name type="scientific">Pogonophryne albipinna</name>
    <dbReference type="NCBI Taxonomy" id="1090488"/>
    <lineage>
        <taxon>Eukaryota</taxon>
        <taxon>Metazoa</taxon>
        <taxon>Chordata</taxon>
        <taxon>Craniata</taxon>
        <taxon>Vertebrata</taxon>
        <taxon>Euteleostomi</taxon>
        <taxon>Actinopterygii</taxon>
        <taxon>Neopterygii</taxon>
        <taxon>Teleostei</taxon>
        <taxon>Neoteleostei</taxon>
        <taxon>Acanthomorphata</taxon>
        <taxon>Eupercaria</taxon>
        <taxon>Perciformes</taxon>
        <taxon>Notothenioidei</taxon>
        <taxon>Pogonophryne</taxon>
    </lineage>
</organism>
<accession>A0AAD6AXE1</accession>
<gene>
    <name evidence="1" type="ORF">JOQ06_029691</name>
</gene>
<dbReference type="Proteomes" id="UP001219934">
    <property type="component" value="Unassembled WGS sequence"/>
</dbReference>
<name>A0AAD6AXE1_9TELE</name>
<protein>
    <submittedName>
        <fullName evidence="1">Uncharacterized protein</fullName>
    </submittedName>
</protein>
<proteinExistence type="predicted"/>
<feature type="non-terminal residue" evidence="1">
    <location>
        <position position="231"/>
    </location>
</feature>
<dbReference type="AlphaFoldDB" id="A0AAD6AXE1"/>
<evidence type="ECO:0000313" key="2">
    <source>
        <dbReference type="Proteomes" id="UP001219934"/>
    </source>
</evidence>
<dbReference type="EMBL" id="JAPTMU010000013">
    <property type="protein sequence ID" value="KAJ4932851.1"/>
    <property type="molecule type" value="Genomic_DNA"/>
</dbReference>
<comment type="caution">
    <text evidence="1">The sequence shown here is derived from an EMBL/GenBank/DDBJ whole genome shotgun (WGS) entry which is preliminary data.</text>
</comment>
<evidence type="ECO:0000313" key="1">
    <source>
        <dbReference type="EMBL" id="KAJ4932851.1"/>
    </source>
</evidence>
<keyword evidence="2" id="KW-1185">Reference proteome</keyword>